<dbReference type="OrthoDB" id="3071638at2759"/>
<reference evidence="1 2" key="1">
    <citation type="submission" date="2014-04" db="EMBL/GenBank/DDBJ databases">
        <authorList>
            <consortium name="DOE Joint Genome Institute"/>
            <person name="Kuo A."/>
            <person name="Girlanda M."/>
            <person name="Perotto S."/>
            <person name="Kohler A."/>
            <person name="Nagy L.G."/>
            <person name="Floudas D."/>
            <person name="Copeland A."/>
            <person name="Barry K.W."/>
            <person name="Cichocki N."/>
            <person name="Veneault-Fourrey C."/>
            <person name="LaButti K."/>
            <person name="Lindquist E.A."/>
            <person name="Lipzen A."/>
            <person name="Lundell T."/>
            <person name="Morin E."/>
            <person name="Murat C."/>
            <person name="Sun H."/>
            <person name="Tunlid A."/>
            <person name="Henrissat B."/>
            <person name="Grigoriev I.V."/>
            <person name="Hibbett D.S."/>
            <person name="Martin F."/>
            <person name="Nordberg H.P."/>
            <person name="Cantor M.N."/>
            <person name="Hua S.X."/>
        </authorList>
    </citation>
    <scope>NUCLEOTIDE SEQUENCE [LARGE SCALE GENOMIC DNA]</scope>
    <source>
        <strain evidence="1 2">MUT 4182</strain>
    </source>
</reference>
<reference evidence="2" key="2">
    <citation type="submission" date="2015-01" db="EMBL/GenBank/DDBJ databases">
        <title>Evolutionary Origins and Diversification of the Mycorrhizal Mutualists.</title>
        <authorList>
            <consortium name="DOE Joint Genome Institute"/>
            <consortium name="Mycorrhizal Genomics Consortium"/>
            <person name="Kohler A."/>
            <person name="Kuo A."/>
            <person name="Nagy L.G."/>
            <person name="Floudas D."/>
            <person name="Copeland A."/>
            <person name="Barry K.W."/>
            <person name="Cichocki N."/>
            <person name="Veneault-Fourrey C."/>
            <person name="LaButti K."/>
            <person name="Lindquist E.A."/>
            <person name="Lipzen A."/>
            <person name="Lundell T."/>
            <person name="Morin E."/>
            <person name="Murat C."/>
            <person name="Riley R."/>
            <person name="Ohm R."/>
            <person name="Sun H."/>
            <person name="Tunlid A."/>
            <person name="Henrissat B."/>
            <person name="Grigoriev I.V."/>
            <person name="Hibbett D.S."/>
            <person name="Martin F."/>
        </authorList>
    </citation>
    <scope>NUCLEOTIDE SEQUENCE [LARGE SCALE GENOMIC DNA]</scope>
    <source>
        <strain evidence="2">MUT 4182</strain>
    </source>
</reference>
<evidence type="ECO:0000313" key="1">
    <source>
        <dbReference type="EMBL" id="KIO29241.1"/>
    </source>
</evidence>
<organism evidence="1 2">
    <name type="scientific">Tulasnella calospora MUT 4182</name>
    <dbReference type="NCBI Taxonomy" id="1051891"/>
    <lineage>
        <taxon>Eukaryota</taxon>
        <taxon>Fungi</taxon>
        <taxon>Dikarya</taxon>
        <taxon>Basidiomycota</taxon>
        <taxon>Agaricomycotina</taxon>
        <taxon>Agaricomycetes</taxon>
        <taxon>Cantharellales</taxon>
        <taxon>Tulasnellaceae</taxon>
        <taxon>Tulasnella</taxon>
    </lineage>
</organism>
<dbReference type="EMBL" id="KN822985">
    <property type="protein sequence ID" value="KIO29241.1"/>
    <property type="molecule type" value="Genomic_DNA"/>
</dbReference>
<protein>
    <submittedName>
        <fullName evidence="1">Uncharacterized protein</fullName>
    </submittedName>
</protein>
<proteinExistence type="predicted"/>
<dbReference type="Proteomes" id="UP000054248">
    <property type="component" value="Unassembled WGS sequence"/>
</dbReference>
<dbReference type="AlphaFoldDB" id="A0A0C3QMT0"/>
<keyword evidence="2" id="KW-1185">Reference proteome</keyword>
<dbReference type="HOGENOM" id="CLU_980690_0_0_1"/>
<sequence length="295" mass="32012">MSEIQSPSHPIGLTLTDSSEGIKVSGINIRQWQDAVGTTQSKLKDAAGMLSSMEKAIAESMDKGLIEETYTGLLSTMDEISKLGKQLSKMKWSDMPKIGVKKEARVVPVGPLRQRMLVNRSTDPSYIDAVNTIVKKVQSDSGEWYDVLNWSREAAARILADICILGVLKLIRLIPFHASGPGKAIVLPELVLSSGSDEPEVFADKNLDQLTALSGITDYGVAYVPMWKDLDAPQQSSVTGVFKELSGLKSDRSSLEVADDAANFTFTLIEAKRLGTEGKKLVDALPQVIAQSMIT</sequence>
<gene>
    <name evidence="1" type="ORF">M407DRAFT_21636</name>
</gene>
<accession>A0A0C3QMT0</accession>
<evidence type="ECO:0000313" key="2">
    <source>
        <dbReference type="Proteomes" id="UP000054248"/>
    </source>
</evidence>
<name>A0A0C3QMT0_9AGAM</name>